<dbReference type="Proteomes" id="UP001168098">
    <property type="component" value="Unassembled WGS sequence"/>
</dbReference>
<name>A0AA38Z2C4_VITRO</name>
<comment type="caution">
    <text evidence="9">The sequence shown here is derived from an EMBL/GenBank/DDBJ whole genome shotgun (WGS) entry which is preliminary data.</text>
</comment>
<evidence type="ECO:0000313" key="9">
    <source>
        <dbReference type="EMBL" id="KAJ9681096.1"/>
    </source>
</evidence>
<dbReference type="PROSITE" id="PS50176">
    <property type="entry name" value="ARM_REPEAT"/>
    <property type="match status" value="1"/>
</dbReference>
<dbReference type="SMART" id="SM00185">
    <property type="entry name" value="ARM"/>
    <property type="match status" value="8"/>
</dbReference>
<dbReference type="Gene3D" id="1.20.930.20">
    <property type="entry name" value="Adaptor protein Cbl, N-terminal domain"/>
    <property type="match status" value="1"/>
</dbReference>
<feature type="compositionally biased region" description="Low complexity" evidence="7">
    <location>
        <begin position="130"/>
        <end position="139"/>
    </location>
</feature>
<dbReference type="Gene3D" id="3.30.40.10">
    <property type="entry name" value="Zinc/RING finger domain, C3HC4 (zinc finger)"/>
    <property type="match status" value="1"/>
</dbReference>
<keyword evidence="4" id="KW-0808">Transferase</keyword>
<dbReference type="InterPro" id="IPR003613">
    <property type="entry name" value="Ubox_domain"/>
</dbReference>
<evidence type="ECO:0000313" key="10">
    <source>
        <dbReference type="Proteomes" id="UP001168098"/>
    </source>
</evidence>
<dbReference type="GO" id="GO:0007166">
    <property type="term" value="P:cell surface receptor signaling pathway"/>
    <property type="evidence" value="ECO:0007669"/>
    <property type="project" value="InterPro"/>
</dbReference>
<dbReference type="Gene3D" id="1.25.10.10">
    <property type="entry name" value="Leucine-rich Repeat Variant"/>
    <property type="match status" value="2"/>
</dbReference>
<dbReference type="InterPro" id="IPR000225">
    <property type="entry name" value="Armadillo"/>
</dbReference>
<keyword evidence="10" id="KW-1185">Reference proteome</keyword>
<organism evidence="9 10">
    <name type="scientific">Vitis rotundifolia</name>
    <name type="common">Muscadine grape</name>
    <dbReference type="NCBI Taxonomy" id="103349"/>
    <lineage>
        <taxon>Eukaryota</taxon>
        <taxon>Viridiplantae</taxon>
        <taxon>Streptophyta</taxon>
        <taxon>Embryophyta</taxon>
        <taxon>Tracheophyta</taxon>
        <taxon>Spermatophyta</taxon>
        <taxon>Magnoliopsida</taxon>
        <taxon>eudicotyledons</taxon>
        <taxon>Gunneridae</taxon>
        <taxon>Pentapetalae</taxon>
        <taxon>rosids</taxon>
        <taxon>Vitales</taxon>
        <taxon>Vitaceae</taxon>
        <taxon>Viteae</taxon>
        <taxon>Vitis</taxon>
    </lineage>
</organism>
<evidence type="ECO:0000259" key="8">
    <source>
        <dbReference type="PROSITE" id="PS51698"/>
    </source>
</evidence>
<reference evidence="9 10" key="1">
    <citation type="journal article" date="2023" name="BMC Biotechnol.">
        <title>Vitis rotundifolia cv Carlos genome sequencing.</title>
        <authorList>
            <person name="Huff M."/>
            <person name="Hulse-Kemp A."/>
            <person name="Scheffler B."/>
            <person name="Youngblood R."/>
            <person name="Simpson S."/>
            <person name="Babiker E."/>
            <person name="Staton M."/>
        </authorList>
    </citation>
    <scope>NUCLEOTIDE SEQUENCE [LARGE SCALE GENOMIC DNA]</scope>
    <source>
        <tissue evidence="9">Leaf</tissue>
    </source>
</reference>
<dbReference type="InterPro" id="IPR016024">
    <property type="entry name" value="ARM-type_fold"/>
</dbReference>
<dbReference type="SUPFAM" id="SSF48371">
    <property type="entry name" value="ARM repeat"/>
    <property type="match status" value="3"/>
</dbReference>
<dbReference type="PANTHER" id="PTHR45958">
    <property type="entry name" value="RING-TYPE E3 UBIQUITIN TRANSFERASE"/>
    <property type="match status" value="1"/>
</dbReference>
<comment type="catalytic activity">
    <reaction evidence="1">
        <text>S-ubiquitinyl-[E2 ubiquitin-conjugating enzyme]-L-cysteine + [acceptor protein]-L-lysine = [E2 ubiquitin-conjugating enzyme]-L-cysteine + N(6)-ubiquitinyl-[acceptor protein]-L-lysine.</text>
        <dbReference type="EC" id="2.3.2.27"/>
    </reaction>
</comment>
<dbReference type="Pfam" id="PF04564">
    <property type="entry name" value="U-box"/>
    <property type="match status" value="1"/>
</dbReference>
<feature type="repeat" description="ARM" evidence="6">
    <location>
        <begin position="1012"/>
        <end position="1042"/>
    </location>
</feature>
<accession>A0AA38Z2C4</accession>
<dbReference type="SMART" id="SM00504">
    <property type="entry name" value="Ubox"/>
    <property type="match status" value="1"/>
</dbReference>
<dbReference type="SUPFAM" id="SSF57850">
    <property type="entry name" value="RING/U-box"/>
    <property type="match status" value="1"/>
</dbReference>
<dbReference type="GO" id="GO:0016567">
    <property type="term" value="P:protein ubiquitination"/>
    <property type="evidence" value="ECO:0007669"/>
    <property type="project" value="InterPro"/>
</dbReference>
<feature type="region of interest" description="Disordered" evidence="7">
    <location>
        <begin position="19"/>
        <end position="45"/>
    </location>
</feature>
<feature type="compositionally biased region" description="Polar residues" evidence="7">
    <location>
        <begin position="105"/>
        <end position="114"/>
    </location>
</feature>
<evidence type="ECO:0000256" key="6">
    <source>
        <dbReference type="PROSITE-ProRule" id="PRU00259"/>
    </source>
</evidence>
<evidence type="ECO:0000256" key="3">
    <source>
        <dbReference type="ARBA" id="ARBA00012483"/>
    </source>
</evidence>
<dbReference type="PANTHER" id="PTHR45958:SF5">
    <property type="entry name" value="RING-TYPE E3 UBIQUITIN TRANSFERASE"/>
    <property type="match status" value="1"/>
</dbReference>
<comment type="pathway">
    <text evidence="2">Protein modification; protein ubiquitination.</text>
</comment>
<sequence length="1435" mass="159245">MDQNPEPQFQEIMSDQCNACGSLKNRDPTTSEDASGDGQPQHKKLETASVHDYRLHGFSRVAVPPPSFYTNLSRTSSNLINSPGLDLPKLPSWQNFPHSPLTPRMNPNVSTLSPSPVKGGSTELPPLPPLRRSISEPLPVASPPRTGVSGHGEMGTGSPDPDPERFKRMMERMKEMKQWWHEVVLEVEDAGSHHSNANAETEDLVIIERTTIHSTSTTVGAAVVSCFTTHRTIALCRGLQVRPPQILDCLTPNQTMGLAPLPKTHRFNDQSPFATRTFLRIPSLDLQPSVCPFNTLSKALLRTKQVEGYGCLWTVEEAFEEKLYSAGDAITSMFIHWLCKKGKKLEEMLLWIHVDDLFHAQLLSVLGTTQLLETRSPPVVHSEFPRKIGAFCWKIAIGCCGSLSGIVPVDQMVTISSKLAWEQSLEASVMTLDAIPSVSLAPAAEVLSQIVEIMIEVAVAADDVLIEKRSFAELQHYLQRIIPVLKELNKKDISHSEGLNNAIEILNREAKVAKQLTLECCKKNKVYLLIHCRSVVKRLENTTREMSRALSLIPLASLDLSSSIIEEIGKLCDNMGTAEFRAAIAEEEILEKIEAGIQERSVDRSYANNLLVLIAETLGISTERSALKKEFEEFKKEIESTHVRKNMAEAIQMDQIIALLGRADAASSPKEKEMRYFTKRNSLGSQPLEPLLSFYCPITRDVMTDPVETSSGQTFERSAIEKWFADGNKLCPLTMTPLDTSILRPNKTLRQSIEEWRDRNTMIRIASIKPKLLSGDEEEVLNCLEQLQDLCEQRDLHQEWVVLENYPPTLIKLLGEKNRDIRIRALLILCILAKDSDDTKVKIVEVDNSIESIVHSLGRRIEERKLAVALLLELSKSDLVRDSIGKVQGCILLLVTMLSSDDNQAARDARELLENLSFSDQNIIQMAKANYFKYLLQRLSSGPEDVKCIMATTLAELELTDPNKSSLLEDGVLGSLLPLVSNGEFPMKMVAIKALKNLSSLQKNGLRMIKEGAMRPLLELLFNHGPDPSLREQAAATIMHLAISTMSQETEQPQVSLLESDEDIFKLFSLVNLTGPDIQKSILLTFFALCQSPSATNIKAKLRQCTAVQVLVQLCELDNPEIRPNAVKLLYRLTDDGDEATILEHMDQKYVETLVKIIKSSTDEDEVGSAMGIISNLPEDPQITRWFLDAGALSIIFNFLRDTKQKGPCKDQLIENTVGAVCRFTVSTNQELQKKAAEAGIIPVLVQWLELGTSLTKKHSAISLAQFSRSSPRLSRPLPKRGGFLCFSAPPETGCPVHRGICSIESSFCLLEADAVGPLVRVLAEADPQASEASFDAILTLIEGERLQSGSKVLADANAIPLIIRLLGSSSPTLQEKALNALERIFRQVEFKQRYGASAQMPLVDLTQRGSSSTKSLAARILAHLNVLHEQSSYF</sequence>
<dbReference type="InterPro" id="IPR011989">
    <property type="entry name" value="ARM-like"/>
</dbReference>
<keyword evidence="5" id="KW-0677">Repeat</keyword>
<dbReference type="EC" id="2.3.2.27" evidence="3"/>
<dbReference type="InterPro" id="IPR045210">
    <property type="entry name" value="RING-Ubox_PUB"/>
</dbReference>
<evidence type="ECO:0000256" key="7">
    <source>
        <dbReference type="SAM" id="MobiDB-lite"/>
    </source>
</evidence>
<protein>
    <recommendedName>
        <fullName evidence="3">RING-type E3 ubiquitin transferase</fullName>
        <ecNumber evidence="3">2.3.2.27</ecNumber>
    </recommendedName>
</protein>
<evidence type="ECO:0000256" key="2">
    <source>
        <dbReference type="ARBA" id="ARBA00004906"/>
    </source>
</evidence>
<dbReference type="InterPro" id="IPR052608">
    <property type="entry name" value="U-box_domain_protein"/>
</dbReference>
<evidence type="ECO:0000256" key="4">
    <source>
        <dbReference type="ARBA" id="ARBA00022679"/>
    </source>
</evidence>
<dbReference type="PROSITE" id="PS51698">
    <property type="entry name" value="U_BOX"/>
    <property type="match status" value="1"/>
</dbReference>
<proteinExistence type="predicted"/>
<evidence type="ECO:0000256" key="1">
    <source>
        <dbReference type="ARBA" id="ARBA00000900"/>
    </source>
</evidence>
<evidence type="ECO:0000256" key="5">
    <source>
        <dbReference type="ARBA" id="ARBA00022737"/>
    </source>
</evidence>
<dbReference type="GO" id="GO:0061630">
    <property type="term" value="F:ubiquitin protein ligase activity"/>
    <property type="evidence" value="ECO:0007669"/>
    <property type="project" value="UniProtKB-EC"/>
</dbReference>
<feature type="region of interest" description="Disordered" evidence="7">
    <location>
        <begin position="99"/>
        <end position="163"/>
    </location>
</feature>
<dbReference type="CDD" id="cd16664">
    <property type="entry name" value="RING-Ubox_PUB"/>
    <property type="match status" value="1"/>
</dbReference>
<feature type="domain" description="U-box" evidence="8">
    <location>
        <begin position="689"/>
        <end position="763"/>
    </location>
</feature>
<dbReference type="InterPro" id="IPR013083">
    <property type="entry name" value="Znf_RING/FYVE/PHD"/>
</dbReference>
<dbReference type="InterPro" id="IPR036537">
    <property type="entry name" value="Adaptor_Cbl_N_dom_sf"/>
</dbReference>
<dbReference type="EMBL" id="JARBHA010000015">
    <property type="protein sequence ID" value="KAJ9681096.1"/>
    <property type="molecule type" value="Genomic_DNA"/>
</dbReference>
<gene>
    <name evidence="9" type="ORF">PVL29_020139</name>
</gene>